<reference evidence="2" key="1">
    <citation type="submission" date="2018-02" db="EMBL/GenBank/DDBJ databases">
        <title>Rhizophora mucronata_Transcriptome.</title>
        <authorList>
            <person name="Meera S.P."/>
            <person name="Sreeshan A."/>
            <person name="Augustine A."/>
        </authorList>
    </citation>
    <scope>NUCLEOTIDE SEQUENCE</scope>
    <source>
        <tissue evidence="2">Leaf</tissue>
    </source>
</reference>
<protein>
    <submittedName>
        <fullName evidence="2">Uncharacterized protein</fullName>
    </submittedName>
</protein>
<keyword evidence="1" id="KW-0812">Transmembrane</keyword>
<feature type="transmembrane region" description="Helical" evidence="1">
    <location>
        <begin position="6"/>
        <end position="25"/>
    </location>
</feature>
<dbReference type="AlphaFoldDB" id="A0A2P2NSC1"/>
<organism evidence="2">
    <name type="scientific">Rhizophora mucronata</name>
    <name type="common">Asiatic mangrove</name>
    <dbReference type="NCBI Taxonomy" id="61149"/>
    <lineage>
        <taxon>Eukaryota</taxon>
        <taxon>Viridiplantae</taxon>
        <taxon>Streptophyta</taxon>
        <taxon>Embryophyta</taxon>
        <taxon>Tracheophyta</taxon>
        <taxon>Spermatophyta</taxon>
        <taxon>Magnoliopsida</taxon>
        <taxon>eudicotyledons</taxon>
        <taxon>Gunneridae</taxon>
        <taxon>Pentapetalae</taxon>
        <taxon>rosids</taxon>
        <taxon>fabids</taxon>
        <taxon>Malpighiales</taxon>
        <taxon>Rhizophoraceae</taxon>
        <taxon>Rhizophora</taxon>
    </lineage>
</organism>
<dbReference type="EMBL" id="GGEC01064902">
    <property type="protein sequence ID" value="MBX45386.1"/>
    <property type="molecule type" value="Transcribed_RNA"/>
</dbReference>
<name>A0A2P2NSC1_RHIMU</name>
<accession>A0A2P2NSC1</accession>
<keyword evidence="1" id="KW-1133">Transmembrane helix</keyword>
<evidence type="ECO:0000313" key="2">
    <source>
        <dbReference type="EMBL" id="MBX45386.1"/>
    </source>
</evidence>
<proteinExistence type="predicted"/>
<keyword evidence="1" id="KW-0472">Membrane</keyword>
<evidence type="ECO:0000256" key="1">
    <source>
        <dbReference type="SAM" id="Phobius"/>
    </source>
</evidence>
<sequence>MNGAMLFTYLLIILIFPFTMNMNICKLSRHSQVHKYMANSNKLFTCCLQL</sequence>